<evidence type="ECO:0000313" key="4">
    <source>
        <dbReference type="Proteomes" id="UP000255231"/>
    </source>
</evidence>
<dbReference type="Proteomes" id="UP000255231">
    <property type="component" value="Unassembled WGS sequence"/>
</dbReference>
<organism evidence="2 4">
    <name type="scientific">Chryseobacterium indoltheticum</name>
    <dbReference type="NCBI Taxonomy" id="254"/>
    <lineage>
        <taxon>Bacteria</taxon>
        <taxon>Pseudomonadati</taxon>
        <taxon>Bacteroidota</taxon>
        <taxon>Flavobacteriia</taxon>
        <taxon>Flavobacteriales</taxon>
        <taxon>Weeksellaceae</taxon>
        <taxon>Chryseobacterium group</taxon>
        <taxon>Chryseobacterium</taxon>
    </lineage>
</organism>
<dbReference type="Proteomes" id="UP000185725">
    <property type="component" value="Unassembled WGS sequence"/>
</dbReference>
<name>A0A381F5T1_9FLAO</name>
<dbReference type="NCBIfam" id="TIGR01200">
    <property type="entry name" value="GLPGLI"/>
    <property type="match status" value="1"/>
</dbReference>
<protein>
    <submittedName>
        <fullName evidence="2">GLPGLI family protein</fullName>
    </submittedName>
</protein>
<dbReference type="EMBL" id="UFVS01000001">
    <property type="protein sequence ID" value="SUX41931.1"/>
    <property type="molecule type" value="Genomic_DNA"/>
</dbReference>
<evidence type="ECO:0000313" key="3">
    <source>
        <dbReference type="Proteomes" id="UP000185725"/>
    </source>
</evidence>
<accession>A0A381F5T1</accession>
<dbReference type="InterPro" id="IPR005901">
    <property type="entry name" value="GLPGLI"/>
</dbReference>
<dbReference type="KEGG" id="cil:EG358_00695"/>
<dbReference type="OrthoDB" id="1270930at2"/>
<reference evidence="2 4" key="2">
    <citation type="submission" date="2018-06" db="EMBL/GenBank/DDBJ databases">
        <authorList>
            <consortium name="Pathogen Informatics"/>
            <person name="Doyle S."/>
        </authorList>
    </citation>
    <scope>NUCLEOTIDE SEQUENCE [LARGE SCALE GENOMIC DNA]</scope>
    <source>
        <strain evidence="2 4">NCTC13560</strain>
    </source>
</reference>
<proteinExistence type="predicted"/>
<sequence length="282" mass="33106">MKKFTYLVLFLLPFVCYSQTHRFIYSYKFIADSTKIDSLLYEETRLEVFDNHTEFVSNIGAKRDSAIANAIKNNESPANIKLTKGLFINNVFKSKKSTYSIEYVGIQPFKVIQQPLINWKLTKEKKIIQNYNCQKAEVNYGGRTWEAWFTQDILIQDGPYVFANLPGLIVKINDLQNQHSFLLIANYKVANAVTNFIYKQYLTPIQINKFEFNKIWNNFKRNPMGATEQFMNINPGLLNGKSFDNNGNEIDFTQKKREEKKYVEKQMLKNNNYIDLQLYKIN</sequence>
<keyword evidence="3" id="KW-1185">Reference proteome</keyword>
<evidence type="ECO:0000313" key="2">
    <source>
        <dbReference type="EMBL" id="SUX41931.1"/>
    </source>
</evidence>
<reference evidence="1 3" key="1">
    <citation type="submission" date="2017-01" db="EMBL/GenBank/DDBJ databases">
        <authorList>
            <person name="Varghese N."/>
            <person name="Submissions S."/>
        </authorList>
    </citation>
    <scope>NUCLEOTIDE SEQUENCE [LARGE SCALE GENOMIC DNA]</scope>
    <source>
        <strain evidence="1 3">ATCC 27950</strain>
    </source>
</reference>
<dbReference type="AlphaFoldDB" id="A0A381F5T1"/>
<gene>
    <name evidence="2" type="ORF">NCTC13560_00741</name>
    <name evidence="1" type="ORF">SAMN05421682_109196</name>
</gene>
<evidence type="ECO:0000313" key="1">
    <source>
        <dbReference type="EMBL" id="SIQ88871.1"/>
    </source>
</evidence>
<dbReference type="GeneID" id="303672200"/>
<dbReference type="EMBL" id="FTMF01000009">
    <property type="protein sequence ID" value="SIQ88871.1"/>
    <property type="molecule type" value="Genomic_DNA"/>
</dbReference>
<dbReference type="RefSeq" id="WP_076561510.1">
    <property type="nucleotide sequence ID" value="NZ_CP033929.1"/>
</dbReference>